<dbReference type="SUPFAM" id="SSF53800">
    <property type="entry name" value="Chelatase"/>
    <property type="match status" value="1"/>
</dbReference>
<dbReference type="PANTHER" id="PTHR33542:SF5">
    <property type="entry name" value="FERROCHELATASE CHE1"/>
    <property type="match status" value="1"/>
</dbReference>
<dbReference type="Pfam" id="PF01903">
    <property type="entry name" value="CbiX"/>
    <property type="match status" value="2"/>
</dbReference>
<accession>A0A7Y9ZAK2</accession>
<evidence type="ECO:0000313" key="3">
    <source>
        <dbReference type="EMBL" id="NYI41028.1"/>
    </source>
</evidence>
<dbReference type="OrthoDB" id="7345302at2"/>
<evidence type="ECO:0000313" key="4">
    <source>
        <dbReference type="Proteomes" id="UP000547973"/>
    </source>
</evidence>
<name>A0A7Y9ZAK2_9MICO</name>
<proteinExistence type="predicted"/>
<keyword evidence="2" id="KW-0456">Lyase</keyword>
<comment type="caution">
    <text evidence="3">The sequence shown here is derived from an EMBL/GenBank/DDBJ whole genome shotgun (WGS) entry which is preliminary data.</text>
</comment>
<dbReference type="PANTHER" id="PTHR33542">
    <property type="entry name" value="SIROHYDROCHLORIN FERROCHELATASE, CHLOROPLASTIC"/>
    <property type="match status" value="1"/>
</dbReference>
<dbReference type="Gene3D" id="3.40.50.1400">
    <property type="match status" value="2"/>
</dbReference>
<keyword evidence="1" id="KW-0479">Metal-binding</keyword>
<gene>
    <name evidence="3" type="ORF">BKA03_001147</name>
</gene>
<dbReference type="GO" id="GO:0046872">
    <property type="term" value="F:metal ion binding"/>
    <property type="evidence" value="ECO:0007669"/>
    <property type="project" value="UniProtKB-KW"/>
</dbReference>
<dbReference type="CDD" id="cd03416">
    <property type="entry name" value="CbiX_SirB_N"/>
    <property type="match status" value="1"/>
</dbReference>
<dbReference type="InterPro" id="IPR002762">
    <property type="entry name" value="CbiX-like"/>
</dbReference>
<organism evidence="3 4">
    <name type="scientific">Demequina lutea</name>
    <dbReference type="NCBI Taxonomy" id="431489"/>
    <lineage>
        <taxon>Bacteria</taxon>
        <taxon>Bacillati</taxon>
        <taxon>Actinomycetota</taxon>
        <taxon>Actinomycetes</taxon>
        <taxon>Micrococcales</taxon>
        <taxon>Demequinaceae</taxon>
        <taxon>Demequina</taxon>
    </lineage>
</organism>
<dbReference type="RefSeq" id="WP_062075281.1">
    <property type="nucleotide sequence ID" value="NZ_BBRC01000007.1"/>
</dbReference>
<dbReference type="EMBL" id="JACBZO010000001">
    <property type="protein sequence ID" value="NYI41028.1"/>
    <property type="molecule type" value="Genomic_DNA"/>
</dbReference>
<evidence type="ECO:0000256" key="1">
    <source>
        <dbReference type="ARBA" id="ARBA00022723"/>
    </source>
</evidence>
<dbReference type="InterPro" id="IPR050963">
    <property type="entry name" value="Sirohydro_Cobaltochel/CbiX"/>
</dbReference>
<keyword evidence="4" id="KW-1185">Reference proteome</keyword>
<reference evidence="3 4" key="1">
    <citation type="submission" date="2020-07" db="EMBL/GenBank/DDBJ databases">
        <title>Sequencing the genomes of 1000 actinobacteria strains.</title>
        <authorList>
            <person name="Klenk H.-P."/>
        </authorList>
    </citation>
    <scope>NUCLEOTIDE SEQUENCE [LARGE SCALE GENOMIC DNA]</scope>
    <source>
        <strain evidence="3 4">DSM 19970</strain>
    </source>
</reference>
<dbReference type="Proteomes" id="UP000547973">
    <property type="component" value="Unassembled WGS sequence"/>
</dbReference>
<sequence>MAVQGTPVLIGCGHGTKSAAGQQAIRDLLDAVRLAMPGVEVREAYVDVHGPKLADVIADIPMVEQGLAAVVVPLLVAGGYHVYHDIAEAVASRPDVVAAPALGPDVRLTAIVLDRLGEAHVSPESTLVLAAAGSSDERAMADTEAAAEMLRGTWDGPVRVAYAAGRSPSVADAVRSAHNYGEDGTVAVASFLLAPGVFQARLEEAGADVVTSALAPHPKLVSIVVDRYSSFIHD</sequence>
<protein>
    <submittedName>
        <fullName evidence="3">Sirohydrochlorin ferrochelatase</fullName>
    </submittedName>
</protein>
<evidence type="ECO:0000256" key="2">
    <source>
        <dbReference type="ARBA" id="ARBA00023239"/>
    </source>
</evidence>
<dbReference type="GO" id="GO:0016829">
    <property type="term" value="F:lyase activity"/>
    <property type="evidence" value="ECO:0007669"/>
    <property type="project" value="UniProtKB-KW"/>
</dbReference>
<dbReference type="AlphaFoldDB" id="A0A7Y9ZAK2"/>